<dbReference type="Gene3D" id="3.40.50.300">
    <property type="entry name" value="P-loop containing nucleotide triphosphate hydrolases"/>
    <property type="match status" value="1"/>
</dbReference>
<name>A0A2J6NPG5_9LACO</name>
<proteinExistence type="predicted"/>
<dbReference type="SUPFAM" id="SSF52540">
    <property type="entry name" value="P-loop containing nucleoside triphosphate hydrolases"/>
    <property type="match status" value="1"/>
</dbReference>
<evidence type="ECO:0000313" key="2">
    <source>
        <dbReference type="Proteomes" id="UP000239920"/>
    </source>
</evidence>
<dbReference type="OrthoDB" id="1550566at2"/>
<dbReference type="PANTHER" id="PTHR34301:SF8">
    <property type="entry name" value="ATPASE DOMAIN-CONTAINING PROTEIN"/>
    <property type="match status" value="1"/>
</dbReference>
<evidence type="ECO:0008006" key="3">
    <source>
        <dbReference type="Google" id="ProtNLM"/>
    </source>
</evidence>
<reference evidence="1 2" key="1">
    <citation type="submission" date="2017-09" db="EMBL/GenBank/DDBJ databases">
        <title>Bacterial strain isolated from the female urinary microbiota.</title>
        <authorList>
            <person name="Thomas-White K."/>
            <person name="Kumar N."/>
            <person name="Forster S."/>
            <person name="Putonti C."/>
            <person name="Lawley T."/>
            <person name="Wolfe A.J."/>
        </authorList>
    </citation>
    <scope>NUCLEOTIDE SEQUENCE [LARGE SCALE GENOMIC DNA]</scope>
    <source>
        <strain evidence="1 2">UMB0683</strain>
    </source>
</reference>
<dbReference type="EMBL" id="PNFV01000002">
    <property type="protein sequence ID" value="PMB83217.1"/>
    <property type="molecule type" value="Genomic_DNA"/>
</dbReference>
<dbReference type="AlphaFoldDB" id="A0A2J6NPG5"/>
<gene>
    <name evidence="1" type="ORF">CK797_02365</name>
</gene>
<protein>
    <recommendedName>
        <fullName evidence="3">ATP-binding protein</fullName>
    </recommendedName>
</protein>
<accession>A0A2J6NPG5</accession>
<evidence type="ECO:0000313" key="1">
    <source>
        <dbReference type="EMBL" id="PMB83217.1"/>
    </source>
</evidence>
<comment type="caution">
    <text evidence="1">The sequence shown here is derived from an EMBL/GenBank/DDBJ whole genome shotgun (WGS) entry which is preliminary data.</text>
</comment>
<dbReference type="InterPro" id="IPR027417">
    <property type="entry name" value="P-loop_NTPase"/>
</dbReference>
<dbReference type="Proteomes" id="UP000239920">
    <property type="component" value="Unassembled WGS sequence"/>
</dbReference>
<dbReference type="PANTHER" id="PTHR34301">
    <property type="entry name" value="DNA-BINDING PROTEIN-RELATED"/>
    <property type="match status" value="1"/>
</dbReference>
<organism evidence="1 2">
    <name type="scientific">Limosilactobacillus pontis</name>
    <dbReference type="NCBI Taxonomy" id="35787"/>
    <lineage>
        <taxon>Bacteria</taxon>
        <taxon>Bacillati</taxon>
        <taxon>Bacillota</taxon>
        <taxon>Bacilli</taxon>
        <taxon>Lactobacillales</taxon>
        <taxon>Lactobacillaceae</taxon>
        <taxon>Limosilactobacillus</taxon>
    </lineage>
</organism>
<sequence>MVLDQKQTLSDYLTGLVNHDGKYQTSLVYGVRGSGKTVFLINVEHQLVRVPNWAFLRLTLSQGNLLLQLINGLQQIRGIDWTDVLKAFSAEINFSVFGITLKSSSSTQTINYKSVLERMLTQLKQRGISVLIGIDEIEISDDVRAFASMYQMLIGEEFDIALIMTGLPSRISDLQNDNVLTFLLRSNRIYLAKLDQQSIMNSYQKAFQNGSKTIDAIAVNTLANAAGGYPYAFQTVGYYAWRLSEDDVIDEQVVAQTIKKSKVDLYRNAYEKLYTETSANDRQVLNAIAAYSQDDVPISFVQEKLAKPKNYISVYRARLKDAQLIESSGWGKVRFSLPFFGDFIHWYHNSHLV</sequence>